<reference evidence="1" key="1">
    <citation type="submission" date="2021-02" db="EMBL/GenBank/DDBJ databases">
        <authorList>
            <consortium name="DOE Joint Genome Institute"/>
            <person name="Ahrendt S."/>
            <person name="Looney B.P."/>
            <person name="Miyauchi S."/>
            <person name="Morin E."/>
            <person name="Drula E."/>
            <person name="Courty P.E."/>
            <person name="Chicoki N."/>
            <person name="Fauchery L."/>
            <person name="Kohler A."/>
            <person name="Kuo A."/>
            <person name="Labutti K."/>
            <person name="Pangilinan J."/>
            <person name="Lipzen A."/>
            <person name="Riley R."/>
            <person name="Andreopoulos W."/>
            <person name="He G."/>
            <person name="Johnson J."/>
            <person name="Barry K.W."/>
            <person name="Grigoriev I.V."/>
            <person name="Nagy L."/>
            <person name="Hibbett D."/>
            <person name="Henrissat B."/>
            <person name="Matheny P.B."/>
            <person name="Labbe J."/>
            <person name="Martin F."/>
        </authorList>
    </citation>
    <scope>NUCLEOTIDE SEQUENCE</scope>
    <source>
        <strain evidence="1">EC-137</strain>
    </source>
</reference>
<protein>
    <submittedName>
        <fullName evidence="1">Uncharacterized protein</fullName>
    </submittedName>
</protein>
<evidence type="ECO:0000313" key="1">
    <source>
        <dbReference type="EMBL" id="KAI0031513.1"/>
    </source>
</evidence>
<sequence length="151" mass="16443">MSPLSVMLLMIYGGGIFIHIFGMCVSTCFNCLQDIRADVMLALLSSLFVLFTSIVRVIIHTAIDKDIIGECVAIAAGDQLTTRLGVWGPSLPASALPLARSVAVNFTALALIGLIVWDNMIKDREDRARARLDPIDARNPVQDLDNFKARA</sequence>
<dbReference type="Proteomes" id="UP000814128">
    <property type="component" value="Unassembled WGS sequence"/>
</dbReference>
<dbReference type="EMBL" id="MU273577">
    <property type="protein sequence ID" value="KAI0031513.1"/>
    <property type="molecule type" value="Genomic_DNA"/>
</dbReference>
<name>A0ACB8QI42_9AGAM</name>
<organism evidence="1 2">
    <name type="scientific">Vararia minispora EC-137</name>
    <dbReference type="NCBI Taxonomy" id="1314806"/>
    <lineage>
        <taxon>Eukaryota</taxon>
        <taxon>Fungi</taxon>
        <taxon>Dikarya</taxon>
        <taxon>Basidiomycota</taxon>
        <taxon>Agaricomycotina</taxon>
        <taxon>Agaricomycetes</taxon>
        <taxon>Russulales</taxon>
        <taxon>Lachnocladiaceae</taxon>
        <taxon>Vararia</taxon>
    </lineage>
</organism>
<proteinExistence type="predicted"/>
<reference evidence="1" key="2">
    <citation type="journal article" date="2022" name="New Phytol.">
        <title>Evolutionary transition to the ectomycorrhizal habit in the genomes of a hyperdiverse lineage of mushroom-forming fungi.</title>
        <authorList>
            <person name="Looney B."/>
            <person name="Miyauchi S."/>
            <person name="Morin E."/>
            <person name="Drula E."/>
            <person name="Courty P.E."/>
            <person name="Kohler A."/>
            <person name="Kuo A."/>
            <person name="LaButti K."/>
            <person name="Pangilinan J."/>
            <person name="Lipzen A."/>
            <person name="Riley R."/>
            <person name="Andreopoulos W."/>
            <person name="He G."/>
            <person name="Johnson J."/>
            <person name="Nolan M."/>
            <person name="Tritt A."/>
            <person name="Barry K.W."/>
            <person name="Grigoriev I.V."/>
            <person name="Nagy L.G."/>
            <person name="Hibbett D."/>
            <person name="Henrissat B."/>
            <person name="Matheny P.B."/>
            <person name="Labbe J."/>
            <person name="Martin F.M."/>
        </authorList>
    </citation>
    <scope>NUCLEOTIDE SEQUENCE</scope>
    <source>
        <strain evidence="1">EC-137</strain>
    </source>
</reference>
<comment type="caution">
    <text evidence="1">The sequence shown here is derived from an EMBL/GenBank/DDBJ whole genome shotgun (WGS) entry which is preliminary data.</text>
</comment>
<accession>A0ACB8QI42</accession>
<gene>
    <name evidence="1" type="ORF">K488DRAFT_71341</name>
</gene>
<keyword evidence="2" id="KW-1185">Reference proteome</keyword>
<evidence type="ECO:0000313" key="2">
    <source>
        <dbReference type="Proteomes" id="UP000814128"/>
    </source>
</evidence>